<proteinExistence type="inferred from homology"/>
<dbReference type="NCBIfam" id="TIGR00668">
    <property type="entry name" value="apaH"/>
    <property type="match status" value="1"/>
</dbReference>
<dbReference type="EC" id="3.6.1.41" evidence="5"/>
<comment type="similarity">
    <text evidence="2 5">Belongs to the Ap4A hydrolase family.</text>
</comment>
<evidence type="ECO:0000256" key="5">
    <source>
        <dbReference type="HAMAP-Rule" id="MF_00199"/>
    </source>
</evidence>
<dbReference type="InterPro" id="IPR029052">
    <property type="entry name" value="Metallo-depent_PP-like"/>
</dbReference>
<evidence type="ECO:0000259" key="6">
    <source>
        <dbReference type="Pfam" id="PF00149"/>
    </source>
</evidence>
<dbReference type="InterPro" id="IPR004843">
    <property type="entry name" value="Calcineurin-like_PHP"/>
</dbReference>
<dbReference type="EMBL" id="FNOY01000003">
    <property type="protein sequence ID" value="SDX56384.1"/>
    <property type="molecule type" value="Genomic_DNA"/>
</dbReference>
<evidence type="ECO:0000313" key="7">
    <source>
        <dbReference type="EMBL" id="SDX56384.1"/>
    </source>
</evidence>
<keyword evidence="3 5" id="KW-0378">Hydrolase</keyword>
<reference evidence="7 8" key="1">
    <citation type="submission" date="2016-10" db="EMBL/GenBank/DDBJ databases">
        <authorList>
            <person name="de Groot N.N."/>
        </authorList>
    </citation>
    <scope>NUCLEOTIDE SEQUENCE [LARGE SCALE GENOMIC DNA]</scope>
    <source>
        <strain evidence="7 8">Nm1</strain>
    </source>
</reference>
<gene>
    <name evidence="5" type="primary">apaH</name>
    <name evidence="7" type="ORF">SAMN05421881_100388</name>
</gene>
<dbReference type="Pfam" id="PF00149">
    <property type="entry name" value="Metallophos"/>
    <property type="match status" value="1"/>
</dbReference>
<dbReference type="PANTHER" id="PTHR40942:SF4">
    <property type="entry name" value="CYTOCHROME C5"/>
    <property type="match status" value="1"/>
</dbReference>
<accession>A0A1H3CS63</accession>
<dbReference type="AlphaFoldDB" id="A0A1H3CS63"/>
<keyword evidence="8" id="KW-1185">Reference proteome</keyword>
<dbReference type="HAMAP" id="MF_00199">
    <property type="entry name" value="ApaH"/>
    <property type="match status" value="1"/>
</dbReference>
<evidence type="ECO:0000256" key="4">
    <source>
        <dbReference type="ARBA" id="ARBA00049417"/>
    </source>
</evidence>
<dbReference type="STRING" id="44576.SAMN05421881_100388"/>
<protein>
    <recommendedName>
        <fullName evidence="5">Bis(5'-nucleosyl)-tetraphosphatase, symmetrical</fullName>
        <ecNumber evidence="5">3.6.1.41</ecNumber>
    </recommendedName>
    <alternativeName>
        <fullName evidence="5">Ap4A hydrolase</fullName>
    </alternativeName>
    <alternativeName>
        <fullName evidence="5">Diadenosine 5',5'''-P1,P4-tetraphosphate pyrophosphohydrolase</fullName>
    </alternativeName>
    <alternativeName>
        <fullName evidence="5">Diadenosine tetraphosphatase</fullName>
    </alternativeName>
</protein>
<name>A0A1H3CS63_9PROT</name>
<evidence type="ECO:0000313" key="8">
    <source>
        <dbReference type="Proteomes" id="UP000198640"/>
    </source>
</evidence>
<dbReference type="OrthoDB" id="9807890at2"/>
<organism evidence="7 8">
    <name type="scientific">Nitrosomonas halophila</name>
    <dbReference type="NCBI Taxonomy" id="44576"/>
    <lineage>
        <taxon>Bacteria</taxon>
        <taxon>Pseudomonadati</taxon>
        <taxon>Pseudomonadota</taxon>
        <taxon>Betaproteobacteria</taxon>
        <taxon>Nitrosomonadales</taxon>
        <taxon>Nitrosomonadaceae</taxon>
        <taxon>Nitrosomonas</taxon>
    </lineage>
</organism>
<feature type="domain" description="Calcineurin-like phosphoesterase" evidence="6">
    <location>
        <begin position="4"/>
        <end position="161"/>
    </location>
</feature>
<dbReference type="Gene3D" id="3.60.21.10">
    <property type="match status" value="1"/>
</dbReference>
<dbReference type="PIRSF" id="PIRSF000903">
    <property type="entry name" value="B5n-ttraPtase_sm"/>
    <property type="match status" value="1"/>
</dbReference>
<dbReference type="SUPFAM" id="SSF56300">
    <property type="entry name" value="Metallo-dependent phosphatases"/>
    <property type="match status" value="1"/>
</dbReference>
<dbReference type="CDD" id="cd07422">
    <property type="entry name" value="MPP_ApaH"/>
    <property type="match status" value="1"/>
</dbReference>
<dbReference type="InterPro" id="IPR004617">
    <property type="entry name" value="ApaH"/>
</dbReference>
<evidence type="ECO:0000256" key="2">
    <source>
        <dbReference type="ARBA" id="ARBA00005419"/>
    </source>
</evidence>
<sequence>MATFAIGDLQGCHRQFQQLLELIGFNPSRDKLWLVGDIVNRGPDSLPLLRTLMQLGEAVITVLGNHDLHLLQVALEPSRQCPGDTLQPILDAPDKQALLDWLRQQRLFHVEDEYALVHAGLLPCWTIEQALGLAQEVEAVIGGDRFPDFAQEMYGNQPDDWQNALQGYARWRVIVNAMTRLRVCSPAGKMNFSYKGDPATIPAGLIPWFDAPGRASRDATIVFGHWSALGLHIQRNLIALDTGCLWGGCLTAVRLEDRKLFHLPCA</sequence>
<dbReference type="NCBIfam" id="NF001204">
    <property type="entry name" value="PRK00166.1"/>
    <property type="match status" value="1"/>
</dbReference>
<dbReference type="RefSeq" id="WP_090411400.1">
    <property type="nucleotide sequence ID" value="NZ_FNOY01000003.1"/>
</dbReference>
<evidence type="ECO:0000256" key="3">
    <source>
        <dbReference type="ARBA" id="ARBA00022801"/>
    </source>
</evidence>
<dbReference type="Proteomes" id="UP000198640">
    <property type="component" value="Unassembled WGS sequence"/>
</dbReference>
<dbReference type="GO" id="GO:0008803">
    <property type="term" value="F:bis(5'-nucleosyl)-tetraphosphatase (symmetrical) activity"/>
    <property type="evidence" value="ECO:0007669"/>
    <property type="project" value="UniProtKB-UniRule"/>
</dbReference>
<evidence type="ECO:0000256" key="1">
    <source>
        <dbReference type="ARBA" id="ARBA00003413"/>
    </source>
</evidence>
<dbReference type="PANTHER" id="PTHR40942">
    <property type="match status" value="1"/>
</dbReference>
<comment type="function">
    <text evidence="1 5">Hydrolyzes diadenosine 5',5'''-P1,P4-tetraphosphate to yield ADP.</text>
</comment>
<comment type="catalytic activity">
    <reaction evidence="4 5">
        <text>P(1),P(4)-bis(5'-adenosyl) tetraphosphate + H2O = 2 ADP + 2 H(+)</text>
        <dbReference type="Rhea" id="RHEA:24252"/>
        <dbReference type="ChEBI" id="CHEBI:15377"/>
        <dbReference type="ChEBI" id="CHEBI:15378"/>
        <dbReference type="ChEBI" id="CHEBI:58141"/>
        <dbReference type="ChEBI" id="CHEBI:456216"/>
        <dbReference type="EC" id="3.6.1.41"/>
    </reaction>
</comment>